<evidence type="ECO:0000259" key="1">
    <source>
        <dbReference type="Pfam" id="PF20058"/>
    </source>
</evidence>
<evidence type="ECO:0000313" key="2">
    <source>
        <dbReference type="EMBL" id="APH01906.1"/>
    </source>
</evidence>
<name>A0A1L3MI30_9MICO</name>
<dbReference type="Pfam" id="PF20058">
    <property type="entry name" value="DUF6457"/>
    <property type="match status" value="1"/>
</dbReference>
<gene>
    <name evidence="2" type="ORF">ASJ30_10520</name>
</gene>
<protein>
    <submittedName>
        <fullName evidence="2">Molybdopterin-guanine dinucleotide biosynthesis protein A</fullName>
    </submittedName>
</protein>
<evidence type="ECO:0000313" key="3">
    <source>
        <dbReference type="Proteomes" id="UP000182938"/>
    </source>
</evidence>
<dbReference type="InterPro" id="IPR045598">
    <property type="entry name" value="DUF6457"/>
</dbReference>
<proteinExistence type="predicted"/>
<dbReference type="KEGG" id="jte:ASJ30_10520"/>
<dbReference type="Proteomes" id="UP000182938">
    <property type="component" value="Chromosome"/>
</dbReference>
<accession>A0A1L3MI30</accession>
<feature type="domain" description="DUF6457" evidence="1">
    <location>
        <begin position="11"/>
        <end position="78"/>
    </location>
</feature>
<organism evidence="2 3">
    <name type="scientific">Janibacter indicus</name>
    <dbReference type="NCBI Taxonomy" id="857417"/>
    <lineage>
        <taxon>Bacteria</taxon>
        <taxon>Bacillati</taxon>
        <taxon>Actinomycetota</taxon>
        <taxon>Actinomycetes</taxon>
        <taxon>Micrococcales</taxon>
        <taxon>Intrasporangiaceae</taxon>
        <taxon>Janibacter</taxon>
    </lineage>
</organism>
<sequence>MSHPTDDGQAEERWADWIEHACAALRLDPEAVDVRSILAMTKTIAHDFERPMAPVGAYILGLAVGRLQEQGRPVDLESLRSHLESTLPPASRTEQA</sequence>
<keyword evidence="3" id="KW-1185">Reference proteome</keyword>
<dbReference type="RefSeq" id="WP_072625061.1">
    <property type="nucleotide sequence ID" value="NZ_CP013290.1"/>
</dbReference>
<dbReference type="AlphaFoldDB" id="A0A1L3MI30"/>
<reference evidence="2 3" key="1">
    <citation type="submission" date="2015-11" db="EMBL/GenBank/DDBJ databases">
        <authorList>
            <person name="Zhang Y."/>
            <person name="Guo Z."/>
        </authorList>
    </citation>
    <scope>NUCLEOTIDE SEQUENCE [LARGE SCALE GENOMIC DNA]</scope>
    <source>
        <strain evidence="2 3">YFY001</strain>
    </source>
</reference>
<dbReference type="EMBL" id="CP013290">
    <property type="protein sequence ID" value="APH01906.1"/>
    <property type="molecule type" value="Genomic_DNA"/>
</dbReference>